<gene>
    <name evidence="2" type="ORF">EI97DRAFT_501528</name>
</gene>
<dbReference type="Proteomes" id="UP000800097">
    <property type="component" value="Unassembled WGS sequence"/>
</dbReference>
<dbReference type="OrthoDB" id="4232400at2759"/>
<feature type="compositionally biased region" description="Acidic residues" evidence="1">
    <location>
        <begin position="272"/>
        <end position="297"/>
    </location>
</feature>
<dbReference type="PANTHER" id="PTHR40628">
    <property type="entry name" value="CHROMO DOMAIN-CONTAINING PROTEIN"/>
    <property type="match status" value="1"/>
</dbReference>
<dbReference type="AlphaFoldDB" id="A0A6A6JIL6"/>
<dbReference type="PANTHER" id="PTHR40628:SF1">
    <property type="entry name" value="CHROMO DOMAIN-CONTAINING PROTEIN"/>
    <property type="match status" value="1"/>
</dbReference>
<sequence length="328" mass="36767">MGLATTTTEGPLSSNWVMSTSSNAHLSSDRRWFTTYTPFKSFGCSHYPWLTKLPVVGLGTVLLPVKLSPTRSGPDAHGKLELQDVLHCPTATCNVVGLPASAHNWRISCGDPTGRTKGKITDRQGKNLAYFDPKRKNTEIKLSGPPVGPVVGPSVLDDPNMCSIINVLWDPSEQARWHRYKRLYVQPTLNAKSTETVLKGNAAERSRASAPYTKKEKQWLRRHFRSEWRFLGLYGMTIYKKEDRKKGRAVLRRVMAGELPIRREGLDKCGSDSDDPQSVESEDDEEDEDENESDTDSDGGTSDDSFDEDCLAWLEKHYSYLVINQLSV</sequence>
<feature type="region of interest" description="Disordered" evidence="1">
    <location>
        <begin position="264"/>
        <end position="306"/>
    </location>
</feature>
<dbReference type="GeneID" id="54555883"/>
<protein>
    <submittedName>
        <fullName evidence="2">Uncharacterized protein</fullName>
    </submittedName>
</protein>
<dbReference type="EMBL" id="ML986494">
    <property type="protein sequence ID" value="KAF2276277.1"/>
    <property type="molecule type" value="Genomic_DNA"/>
</dbReference>
<name>A0A6A6JIL6_WESOR</name>
<evidence type="ECO:0000313" key="2">
    <source>
        <dbReference type="EMBL" id="KAF2276277.1"/>
    </source>
</evidence>
<organism evidence="2 3">
    <name type="scientific">Westerdykella ornata</name>
    <dbReference type="NCBI Taxonomy" id="318751"/>
    <lineage>
        <taxon>Eukaryota</taxon>
        <taxon>Fungi</taxon>
        <taxon>Dikarya</taxon>
        <taxon>Ascomycota</taxon>
        <taxon>Pezizomycotina</taxon>
        <taxon>Dothideomycetes</taxon>
        <taxon>Pleosporomycetidae</taxon>
        <taxon>Pleosporales</taxon>
        <taxon>Sporormiaceae</taxon>
        <taxon>Westerdykella</taxon>
    </lineage>
</organism>
<accession>A0A6A6JIL6</accession>
<evidence type="ECO:0000256" key="1">
    <source>
        <dbReference type="SAM" id="MobiDB-lite"/>
    </source>
</evidence>
<dbReference type="RefSeq" id="XP_033653816.1">
    <property type="nucleotide sequence ID" value="XM_033802708.1"/>
</dbReference>
<proteinExistence type="predicted"/>
<reference evidence="2" key="1">
    <citation type="journal article" date="2020" name="Stud. Mycol.">
        <title>101 Dothideomycetes genomes: a test case for predicting lifestyles and emergence of pathogens.</title>
        <authorList>
            <person name="Haridas S."/>
            <person name="Albert R."/>
            <person name="Binder M."/>
            <person name="Bloem J."/>
            <person name="Labutti K."/>
            <person name="Salamov A."/>
            <person name="Andreopoulos B."/>
            <person name="Baker S."/>
            <person name="Barry K."/>
            <person name="Bills G."/>
            <person name="Bluhm B."/>
            <person name="Cannon C."/>
            <person name="Castanera R."/>
            <person name="Culley D."/>
            <person name="Daum C."/>
            <person name="Ezra D."/>
            <person name="Gonzalez J."/>
            <person name="Henrissat B."/>
            <person name="Kuo A."/>
            <person name="Liang C."/>
            <person name="Lipzen A."/>
            <person name="Lutzoni F."/>
            <person name="Magnuson J."/>
            <person name="Mondo S."/>
            <person name="Nolan M."/>
            <person name="Ohm R."/>
            <person name="Pangilinan J."/>
            <person name="Park H.-J."/>
            <person name="Ramirez L."/>
            <person name="Alfaro M."/>
            <person name="Sun H."/>
            <person name="Tritt A."/>
            <person name="Yoshinaga Y."/>
            <person name="Zwiers L.-H."/>
            <person name="Turgeon B."/>
            <person name="Goodwin S."/>
            <person name="Spatafora J."/>
            <person name="Crous P."/>
            <person name="Grigoriev I."/>
        </authorList>
    </citation>
    <scope>NUCLEOTIDE SEQUENCE</scope>
    <source>
        <strain evidence="2">CBS 379.55</strain>
    </source>
</reference>
<keyword evidence="3" id="KW-1185">Reference proteome</keyword>
<evidence type="ECO:0000313" key="3">
    <source>
        <dbReference type="Proteomes" id="UP000800097"/>
    </source>
</evidence>